<gene>
    <name evidence="1" type="ORF">LVJ83_01345</name>
</gene>
<evidence type="ECO:0000313" key="1">
    <source>
        <dbReference type="EMBL" id="UOO82153.1"/>
    </source>
</evidence>
<dbReference type="RefSeq" id="WP_244785575.1">
    <property type="nucleotide sequence ID" value="NZ_CP091508.1"/>
</dbReference>
<accession>A0ABY4DUM3</accession>
<name>A0ABY4DUM3_9NEIS</name>
<organism evidence="1 2">
    <name type="scientific">Uruburuella testudinis</name>
    <dbReference type="NCBI Taxonomy" id="1282863"/>
    <lineage>
        <taxon>Bacteria</taxon>
        <taxon>Pseudomonadati</taxon>
        <taxon>Pseudomonadota</taxon>
        <taxon>Betaproteobacteria</taxon>
        <taxon>Neisseriales</taxon>
        <taxon>Neisseriaceae</taxon>
        <taxon>Uruburuella</taxon>
    </lineage>
</organism>
<sequence length="106" mass="12079">MKDSWLFFVKQKLRPYYSGFNRQLLLLCMQSPADVWYFCQQFNLNAKPKISPIKGKGRLNGFQTAFANNENRPGIINIIATPADITVYQDAADQAYASSLPRSEKV</sequence>
<proteinExistence type="predicted"/>
<protein>
    <submittedName>
        <fullName evidence="1">Uncharacterized protein</fullName>
    </submittedName>
</protein>
<dbReference type="Proteomes" id="UP000829817">
    <property type="component" value="Chromosome"/>
</dbReference>
<evidence type="ECO:0000313" key="2">
    <source>
        <dbReference type="Proteomes" id="UP000829817"/>
    </source>
</evidence>
<keyword evidence="2" id="KW-1185">Reference proteome</keyword>
<reference evidence="1 2" key="1">
    <citation type="journal article" date="2022" name="Res Sq">
        <title>Evolution of multicellular longitudinally dividing oral cavity symbionts (Neisseriaceae).</title>
        <authorList>
            <person name="Nyongesa S."/>
            <person name="Weber P."/>
            <person name="Bernet E."/>
            <person name="Pullido F."/>
            <person name="Nieckarz M."/>
            <person name="Delaby M."/>
            <person name="Nieves C."/>
            <person name="Viehboeck T."/>
            <person name="Krause N."/>
            <person name="Rivera-Millot A."/>
            <person name="Nakamura A."/>
            <person name="Vischer N."/>
            <person name="VanNieuwenhze M."/>
            <person name="Brun Y."/>
            <person name="Cava F."/>
            <person name="Bulgheresi S."/>
            <person name="Veyrier F."/>
        </authorList>
    </citation>
    <scope>NUCLEOTIDE SEQUENCE [LARGE SCALE GENOMIC DNA]</scope>
    <source>
        <strain evidence="1 2">CCUG 63373m</strain>
    </source>
</reference>
<dbReference type="EMBL" id="CP091508">
    <property type="protein sequence ID" value="UOO82153.1"/>
    <property type="molecule type" value="Genomic_DNA"/>
</dbReference>